<dbReference type="SUPFAM" id="SSF53623">
    <property type="entry name" value="MurD-like peptide ligases, catalytic domain"/>
    <property type="match status" value="1"/>
</dbReference>
<dbReference type="InterPro" id="IPR000713">
    <property type="entry name" value="Mur_ligase_N"/>
</dbReference>
<keyword evidence="5 10" id="KW-0067">ATP-binding</keyword>
<dbReference type="InterPro" id="IPR051046">
    <property type="entry name" value="MurCDEF_CellWall_CoF430Synth"/>
</dbReference>
<dbReference type="GO" id="GO:0008360">
    <property type="term" value="P:regulation of cell shape"/>
    <property type="evidence" value="ECO:0007669"/>
    <property type="project" value="UniProtKB-KW"/>
</dbReference>
<evidence type="ECO:0000259" key="12">
    <source>
        <dbReference type="Pfam" id="PF01225"/>
    </source>
</evidence>
<dbReference type="Gene3D" id="3.90.190.20">
    <property type="entry name" value="Mur ligase, C-terminal domain"/>
    <property type="match status" value="1"/>
</dbReference>
<dbReference type="PANTHER" id="PTHR43024:SF1">
    <property type="entry name" value="UDP-N-ACETYLMURAMOYL-TRIPEPTIDE--D-ALANYL-D-ALANINE LIGASE"/>
    <property type="match status" value="1"/>
</dbReference>
<name>G8TX26_SULAD</name>
<feature type="binding site" evidence="10">
    <location>
        <begin position="112"/>
        <end position="118"/>
    </location>
    <ligand>
        <name>ATP</name>
        <dbReference type="ChEBI" id="CHEBI:30616"/>
    </ligand>
</feature>
<dbReference type="GO" id="GO:0047480">
    <property type="term" value="F:UDP-N-acetylmuramoyl-tripeptide-D-alanyl-D-alanine ligase activity"/>
    <property type="evidence" value="ECO:0007669"/>
    <property type="project" value="UniProtKB-UniRule"/>
</dbReference>
<sequence length="458" mass="49578">MKSITVGDAVRWTGGQPQAVDTARSIARLIIDSRQAGPDALFFALPGTKTDGHQYVHQVWAAGGLAVVRHDWHPADGRSGPAIRVPDPLLAMGQMMRQALAEWGVTVVGVTGSVGKTSVKELTRQALSAVYAVDASVGNYNTAIGLPLSFFNGSAGITHFVAEMGMSAPGEIRYLTQIAPPRVAIITSIGPSHLERLGSMEAIQRAKGEILEGVRPDGLAVLNRSNAWVRALGERHRTTPVWWFGTDSDCEAQVLEARVEEQGTWFRIRVDREQVSLKLPWLGSHHGLNVAASLLTARFLGVDVQQAAHRLEQIEPTRSRIQMHEHQGWTLLEDVYNASPASMRAALDVLKTRTGRKIAVLGDMLELGTEEAAGHQEVGRYAAEVADWVIGIGPRSQLLVDACRSTGHSQCQWFADGESAAAWLADFLLPGDTVLLKASRGMQFEKLASWLVSGRGAS</sequence>
<dbReference type="SUPFAM" id="SSF63418">
    <property type="entry name" value="MurE/MurF N-terminal domain"/>
    <property type="match status" value="1"/>
</dbReference>
<dbReference type="Gene3D" id="3.40.1390.10">
    <property type="entry name" value="MurE/MurF, N-terminal domain"/>
    <property type="match status" value="1"/>
</dbReference>
<dbReference type="PANTHER" id="PTHR43024">
    <property type="entry name" value="UDP-N-ACETYLMURAMOYL-TRIPEPTIDE--D-ALANYL-D-ALANINE LIGASE"/>
    <property type="match status" value="1"/>
</dbReference>
<dbReference type="NCBIfam" id="TIGR01143">
    <property type="entry name" value="murF"/>
    <property type="match status" value="1"/>
</dbReference>
<dbReference type="GO" id="GO:0071555">
    <property type="term" value="P:cell wall organization"/>
    <property type="evidence" value="ECO:0007669"/>
    <property type="project" value="UniProtKB-KW"/>
</dbReference>
<evidence type="ECO:0000256" key="8">
    <source>
        <dbReference type="ARBA" id="ARBA00023306"/>
    </source>
</evidence>
<keyword evidence="9 10" id="KW-0961">Cell wall biogenesis/degradation</keyword>
<dbReference type="UniPathway" id="UPA00219"/>
<protein>
    <recommendedName>
        <fullName evidence="10 11">UDP-N-acetylmuramoyl-tripeptide--D-alanyl-D-alanine ligase</fullName>
        <ecNumber evidence="10 11">6.3.2.10</ecNumber>
    </recommendedName>
    <alternativeName>
        <fullName evidence="10">D-alanyl-D-alanine-adding enzyme</fullName>
    </alternativeName>
</protein>
<dbReference type="GO" id="GO:0005737">
    <property type="term" value="C:cytoplasm"/>
    <property type="evidence" value="ECO:0007669"/>
    <property type="project" value="UniProtKB-SubCell"/>
</dbReference>
<proteinExistence type="inferred from homology"/>
<comment type="pathway">
    <text evidence="10 11">Cell wall biogenesis; peptidoglycan biosynthesis.</text>
</comment>
<keyword evidence="2 10" id="KW-0436">Ligase</keyword>
<dbReference type="InterPro" id="IPR035911">
    <property type="entry name" value="MurE/MurF_N"/>
</dbReference>
<keyword evidence="7 10" id="KW-0573">Peptidoglycan synthesis</keyword>
<accession>G8TX26</accession>
<dbReference type="InterPro" id="IPR004101">
    <property type="entry name" value="Mur_ligase_C"/>
</dbReference>
<gene>
    <name evidence="10" type="primary">murF</name>
    <name evidence="15" type="ordered locus">Sulac_1437</name>
</gene>
<evidence type="ECO:0000256" key="2">
    <source>
        <dbReference type="ARBA" id="ARBA00022598"/>
    </source>
</evidence>
<evidence type="ECO:0000313" key="16">
    <source>
        <dbReference type="Proteomes" id="UP000005439"/>
    </source>
</evidence>
<evidence type="ECO:0000256" key="6">
    <source>
        <dbReference type="ARBA" id="ARBA00022960"/>
    </source>
</evidence>
<dbReference type="PATRIC" id="fig|679936.5.peg.1502"/>
<dbReference type="GO" id="GO:0009252">
    <property type="term" value="P:peptidoglycan biosynthetic process"/>
    <property type="evidence" value="ECO:0007669"/>
    <property type="project" value="UniProtKB-UniRule"/>
</dbReference>
<keyword evidence="3 10" id="KW-0132">Cell division</keyword>
<dbReference type="HOGENOM" id="CLU_031507_1_1_9"/>
<dbReference type="SUPFAM" id="SSF53244">
    <property type="entry name" value="MurD-like peptide ligases, peptide-binding domain"/>
    <property type="match status" value="1"/>
</dbReference>
<keyword evidence="16" id="KW-1185">Reference proteome</keyword>
<dbReference type="InterPro" id="IPR013221">
    <property type="entry name" value="Mur_ligase_cen"/>
</dbReference>
<dbReference type="GO" id="GO:0008766">
    <property type="term" value="F:UDP-N-acetylmuramoylalanyl-D-glutamyl-2,6-diaminopimelate-D-alanyl-D-alanine ligase activity"/>
    <property type="evidence" value="ECO:0007669"/>
    <property type="project" value="RHEA"/>
</dbReference>
<dbReference type="Proteomes" id="UP000005439">
    <property type="component" value="Chromosome"/>
</dbReference>
<dbReference type="KEGG" id="sap:Sulac_1437"/>
<reference evidence="16" key="1">
    <citation type="submission" date="2011-12" db="EMBL/GenBank/DDBJ databases">
        <title>The complete genome of chromosome of Sulfobacillus acidophilus DSM 10332.</title>
        <authorList>
            <person name="Lucas S."/>
            <person name="Han J."/>
            <person name="Lapidus A."/>
            <person name="Bruce D."/>
            <person name="Goodwin L."/>
            <person name="Pitluck S."/>
            <person name="Peters L."/>
            <person name="Kyrpides N."/>
            <person name="Mavromatis K."/>
            <person name="Ivanova N."/>
            <person name="Mikhailova N."/>
            <person name="Chertkov O."/>
            <person name="Saunders E."/>
            <person name="Detter J.C."/>
            <person name="Tapia R."/>
            <person name="Han C."/>
            <person name="Land M."/>
            <person name="Hauser L."/>
            <person name="Markowitz V."/>
            <person name="Cheng J.-F."/>
            <person name="Hugenholtz P."/>
            <person name="Woyke T."/>
            <person name="Wu D."/>
            <person name="Pukall R."/>
            <person name="Gehrich-Schroeter G."/>
            <person name="Schneider S."/>
            <person name="Klenk H.-P."/>
            <person name="Eisen J.A."/>
        </authorList>
    </citation>
    <scope>NUCLEOTIDE SEQUENCE [LARGE SCALE GENOMIC DNA]</scope>
    <source>
        <strain evidence="16">ATCC 700253 / DSM 10332 / NAL</strain>
    </source>
</reference>
<keyword evidence="4 10" id="KW-0547">Nucleotide-binding</keyword>
<keyword evidence="8 10" id="KW-0131">Cell cycle</keyword>
<reference evidence="15 16" key="2">
    <citation type="journal article" date="2012" name="Stand. Genomic Sci.">
        <title>Complete genome sequence of the moderately thermophilic mineral-sulfide-oxidizing firmicute Sulfobacillus acidophilus type strain (NAL(T)).</title>
        <authorList>
            <person name="Anderson I."/>
            <person name="Chertkov O."/>
            <person name="Chen A."/>
            <person name="Saunders E."/>
            <person name="Lapidus A."/>
            <person name="Nolan M."/>
            <person name="Lucas S."/>
            <person name="Hammon N."/>
            <person name="Deshpande S."/>
            <person name="Cheng J.F."/>
            <person name="Han C."/>
            <person name="Tapia R."/>
            <person name="Goodwin L.A."/>
            <person name="Pitluck S."/>
            <person name="Liolios K."/>
            <person name="Pagani I."/>
            <person name="Ivanova N."/>
            <person name="Mikhailova N."/>
            <person name="Pati A."/>
            <person name="Palaniappan K."/>
            <person name="Land M."/>
            <person name="Pan C."/>
            <person name="Rohde M."/>
            <person name="Pukall R."/>
            <person name="Goker M."/>
            <person name="Detter J.C."/>
            <person name="Woyke T."/>
            <person name="Bristow J."/>
            <person name="Eisen J.A."/>
            <person name="Markowitz V."/>
            <person name="Hugenholtz P."/>
            <person name="Kyrpides N.C."/>
            <person name="Klenk H.P."/>
            <person name="Mavromatis K."/>
        </authorList>
    </citation>
    <scope>NUCLEOTIDE SEQUENCE [LARGE SCALE GENOMIC DNA]</scope>
    <source>
        <strain evidence="16">ATCC 700253 / DSM 10332 / NAL</strain>
    </source>
</reference>
<evidence type="ECO:0000259" key="14">
    <source>
        <dbReference type="Pfam" id="PF08245"/>
    </source>
</evidence>
<feature type="domain" description="Mur ligase N-terminal catalytic" evidence="12">
    <location>
        <begin position="28"/>
        <end position="97"/>
    </location>
</feature>
<dbReference type="InterPro" id="IPR005863">
    <property type="entry name" value="UDP-N-AcMur_synth"/>
</dbReference>
<evidence type="ECO:0000256" key="10">
    <source>
        <dbReference type="HAMAP-Rule" id="MF_02019"/>
    </source>
</evidence>
<organism evidence="15 16">
    <name type="scientific">Sulfobacillus acidophilus (strain ATCC 700253 / DSM 10332 / NAL)</name>
    <dbReference type="NCBI Taxonomy" id="679936"/>
    <lineage>
        <taxon>Bacteria</taxon>
        <taxon>Bacillati</taxon>
        <taxon>Bacillota</taxon>
        <taxon>Clostridia</taxon>
        <taxon>Eubacteriales</taxon>
        <taxon>Clostridiales Family XVII. Incertae Sedis</taxon>
        <taxon>Sulfobacillus</taxon>
    </lineage>
</organism>
<comment type="subcellular location">
    <subcellularLocation>
        <location evidence="10 11">Cytoplasm</location>
    </subcellularLocation>
</comment>
<evidence type="ECO:0000256" key="11">
    <source>
        <dbReference type="RuleBase" id="RU004136"/>
    </source>
</evidence>
<dbReference type="GO" id="GO:0005524">
    <property type="term" value="F:ATP binding"/>
    <property type="evidence" value="ECO:0007669"/>
    <property type="project" value="UniProtKB-UniRule"/>
</dbReference>
<evidence type="ECO:0000256" key="7">
    <source>
        <dbReference type="ARBA" id="ARBA00022984"/>
    </source>
</evidence>
<comment type="catalytic activity">
    <reaction evidence="10 11">
        <text>D-alanyl-D-alanine + UDP-N-acetyl-alpha-D-muramoyl-L-alanyl-gamma-D-glutamyl-meso-2,6-diaminopimelate + ATP = UDP-N-acetyl-alpha-D-muramoyl-L-alanyl-gamma-D-glutamyl-meso-2,6-diaminopimeloyl-D-alanyl-D-alanine + ADP + phosphate + H(+)</text>
        <dbReference type="Rhea" id="RHEA:28374"/>
        <dbReference type="ChEBI" id="CHEBI:15378"/>
        <dbReference type="ChEBI" id="CHEBI:30616"/>
        <dbReference type="ChEBI" id="CHEBI:43474"/>
        <dbReference type="ChEBI" id="CHEBI:57822"/>
        <dbReference type="ChEBI" id="CHEBI:61386"/>
        <dbReference type="ChEBI" id="CHEBI:83905"/>
        <dbReference type="ChEBI" id="CHEBI:456216"/>
        <dbReference type="EC" id="6.3.2.10"/>
    </reaction>
</comment>
<dbReference type="Pfam" id="PF08245">
    <property type="entry name" value="Mur_ligase_M"/>
    <property type="match status" value="1"/>
</dbReference>
<feature type="domain" description="Mur ligase central" evidence="14">
    <location>
        <begin position="110"/>
        <end position="296"/>
    </location>
</feature>
<evidence type="ECO:0000256" key="4">
    <source>
        <dbReference type="ARBA" id="ARBA00022741"/>
    </source>
</evidence>
<dbReference type="HAMAP" id="MF_02019">
    <property type="entry name" value="MurF"/>
    <property type="match status" value="1"/>
</dbReference>
<dbReference type="Pfam" id="PF01225">
    <property type="entry name" value="Mur_ligase"/>
    <property type="match status" value="1"/>
</dbReference>
<feature type="domain" description="Mur ligase C-terminal" evidence="13">
    <location>
        <begin position="320"/>
        <end position="440"/>
    </location>
</feature>
<comment type="similarity">
    <text evidence="10">Belongs to the MurCDEF family. MurF subfamily.</text>
</comment>
<evidence type="ECO:0000256" key="1">
    <source>
        <dbReference type="ARBA" id="ARBA00022490"/>
    </source>
</evidence>
<dbReference type="Gene3D" id="3.40.1190.10">
    <property type="entry name" value="Mur-like, catalytic domain"/>
    <property type="match status" value="1"/>
</dbReference>
<dbReference type="AlphaFoldDB" id="G8TX26"/>
<dbReference type="InterPro" id="IPR036615">
    <property type="entry name" value="Mur_ligase_C_dom_sf"/>
</dbReference>
<keyword evidence="6 10" id="KW-0133">Cell shape</keyword>
<dbReference type="EMBL" id="CP003179">
    <property type="protein sequence ID" value="AEW04934.1"/>
    <property type="molecule type" value="Genomic_DNA"/>
</dbReference>
<evidence type="ECO:0000259" key="13">
    <source>
        <dbReference type="Pfam" id="PF02875"/>
    </source>
</evidence>
<dbReference type="GO" id="GO:0051301">
    <property type="term" value="P:cell division"/>
    <property type="evidence" value="ECO:0007669"/>
    <property type="project" value="UniProtKB-KW"/>
</dbReference>
<evidence type="ECO:0000256" key="3">
    <source>
        <dbReference type="ARBA" id="ARBA00022618"/>
    </source>
</evidence>
<dbReference type="Pfam" id="PF02875">
    <property type="entry name" value="Mur_ligase_C"/>
    <property type="match status" value="1"/>
</dbReference>
<evidence type="ECO:0000256" key="5">
    <source>
        <dbReference type="ARBA" id="ARBA00022840"/>
    </source>
</evidence>
<evidence type="ECO:0000256" key="9">
    <source>
        <dbReference type="ARBA" id="ARBA00023316"/>
    </source>
</evidence>
<keyword evidence="1 10" id="KW-0963">Cytoplasm</keyword>
<dbReference type="STRING" id="679936.Sulac_1437"/>
<dbReference type="EC" id="6.3.2.10" evidence="10 11"/>
<evidence type="ECO:0000313" key="15">
    <source>
        <dbReference type="EMBL" id="AEW04934.1"/>
    </source>
</evidence>
<dbReference type="InterPro" id="IPR036565">
    <property type="entry name" value="Mur-like_cat_sf"/>
</dbReference>
<comment type="function">
    <text evidence="10 11">Involved in cell wall formation. Catalyzes the final step in the synthesis of UDP-N-acetylmuramoyl-pentapeptide, the precursor of murein.</text>
</comment>